<name>A0A975PFJ5_9BACT</name>
<dbReference type="AlphaFoldDB" id="A0A975PFJ5"/>
<proteinExistence type="predicted"/>
<sequence>MKAQPLAHVASLLRAAACGSLLTTIAAANEVPVVALTGPTDGVALQAGTYCKITANASDRDGSIVKVEFSVDGVVIGEATRAPYEVTWNNPRAGSRVVSVQATDNEGAVSRWDYAIVSSQARATDPQWTEGPRKGYQMTLYGQPGTSYQVQYSEDMRTWKTIRTVDVKHDAGIVITDTSAASNDTRRYYRFLAMK</sequence>
<evidence type="ECO:0000256" key="1">
    <source>
        <dbReference type="SAM" id="SignalP"/>
    </source>
</evidence>
<protein>
    <submittedName>
        <fullName evidence="2">Uncharacterized protein</fullName>
    </submittedName>
</protein>
<organism evidence="2 3">
    <name type="scientific">Luteolibacter ambystomatis</name>
    <dbReference type="NCBI Taxonomy" id="2824561"/>
    <lineage>
        <taxon>Bacteria</taxon>
        <taxon>Pseudomonadati</taxon>
        <taxon>Verrucomicrobiota</taxon>
        <taxon>Verrucomicrobiia</taxon>
        <taxon>Verrucomicrobiales</taxon>
        <taxon>Verrucomicrobiaceae</taxon>
        <taxon>Luteolibacter</taxon>
    </lineage>
</organism>
<dbReference type="EMBL" id="CP073100">
    <property type="protein sequence ID" value="QUE52059.1"/>
    <property type="molecule type" value="Genomic_DNA"/>
</dbReference>
<dbReference type="InterPro" id="IPR013783">
    <property type="entry name" value="Ig-like_fold"/>
</dbReference>
<dbReference type="Pfam" id="PF17957">
    <property type="entry name" value="Big_7"/>
    <property type="match status" value="1"/>
</dbReference>
<accession>A0A975PFJ5</accession>
<gene>
    <name evidence="2" type="ORF">KBB96_04015</name>
</gene>
<dbReference type="RefSeq" id="WP_211632560.1">
    <property type="nucleotide sequence ID" value="NZ_CP073100.1"/>
</dbReference>
<feature type="signal peptide" evidence="1">
    <location>
        <begin position="1"/>
        <end position="28"/>
    </location>
</feature>
<dbReference type="Gene3D" id="2.60.40.10">
    <property type="entry name" value="Immunoglobulins"/>
    <property type="match status" value="1"/>
</dbReference>
<reference evidence="2" key="1">
    <citation type="submission" date="2021-04" db="EMBL/GenBank/DDBJ databases">
        <title>Luteolibacter sp. 32A isolated from the skin of an Anderson's salamander (Ambystoma andersonii).</title>
        <authorList>
            <person name="Spergser J."/>
            <person name="Busse H.-J."/>
        </authorList>
    </citation>
    <scope>NUCLEOTIDE SEQUENCE</scope>
    <source>
        <strain evidence="2">32A</strain>
    </source>
</reference>
<feature type="chain" id="PRO_5037171546" evidence="1">
    <location>
        <begin position="29"/>
        <end position="195"/>
    </location>
</feature>
<dbReference type="KEGG" id="lamb:KBB96_04015"/>
<dbReference type="Proteomes" id="UP000676169">
    <property type="component" value="Chromosome"/>
</dbReference>
<evidence type="ECO:0000313" key="2">
    <source>
        <dbReference type="EMBL" id="QUE52059.1"/>
    </source>
</evidence>
<evidence type="ECO:0000313" key="3">
    <source>
        <dbReference type="Proteomes" id="UP000676169"/>
    </source>
</evidence>
<keyword evidence="3" id="KW-1185">Reference proteome</keyword>
<keyword evidence="1" id="KW-0732">Signal</keyword>